<sequence>MASSVAVLSPARVKALLRGPLAGKTLIVDVRDSDFAGGHIRGALNITTDGFSSDQRIEEVVQRCQGMETVVVHCYLSQQRGPFCAQRLADRLAASSGERPEVCVMAGGWRRFARELQEADLDLVEDYC</sequence>
<dbReference type="PANTHER" id="PTHR10828">
    <property type="entry name" value="M-PHASE INDUCER PHOSPHATASE DUAL SPECIFICITY PHOSPHATASE CDC25"/>
    <property type="match status" value="1"/>
</dbReference>
<dbReference type="Gene3D" id="3.40.250.10">
    <property type="entry name" value="Rhodanese-like domain"/>
    <property type="match status" value="1"/>
</dbReference>
<dbReference type="InterPro" id="IPR001763">
    <property type="entry name" value="Rhodanese-like_dom"/>
</dbReference>
<dbReference type="GO" id="GO:0005737">
    <property type="term" value="C:cytoplasm"/>
    <property type="evidence" value="ECO:0007669"/>
    <property type="project" value="TreeGrafter"/>
</dbReference>
<dbReference type="SUPFAM" id="SSF52821">
    <property type="entry name" value="Rhodanese/Cell cycle control phosphatase"/>
    <property type="match status" value="1"/>
</dbReference>
<dbReference type="AlphaFoldDB" id="A0A9D4TZ85"/>
<name>A0A9D4TZ85_CHLVU</name>
<dbReference type="Pfam" id="PF00581">
    <property type="entry name" value="Rhodanese"/>
    <property type="match status" value="1"/>
</dbReference>
<dbReference type="GO" id="GO:0004725">
    <property type="term" value="F:protein tyrosine phosphatase activity"/>
    <property type="evidence" value="ECO:0007669"/>
    <property type="project" value="TreeGrafter"/>
</dbReference>
<reference evidence="2" key="1">
    <citation type="journal article" date="2019" name="Plant J.">
        <title>Chlorella vulgaris genome assembly and annotation reveals the molecular basis for metabolic acclimation to high light conditions.</title>
        <authorList>
            <person name="Cecchin M."/>
            <person name="Marcolungo L."/>
            <person name="Rossato M."/>
            <person name="Girolomoni L."/>
            <person name="Cosentino E."/>
            <person name="Cuine S."/>
            <person name="Li-Beisson Y."/>
            <person name="Delledonne M."/>
            <person name="Ballottari M."/>
        </authorList>
    </citation>
    <scope>NUCLEOTIDE SEQUENCE</scope>
    <source>
        <strain evidence="2">211/11P</strain>
    </source>
</reference>
<dbReference type="EMBL" id="SIDB01000001">
    <property type="protein sequence ID" value="KAI3438447.1"/>
    <property type="molecule type" value="Genomic_DNA"/>
</dbReference>
<evidence type="ECO:0000313" key="3">
    <source>
        <dbReference type="Proteomes" id="UP001055712"/>
    </source>
</evidence>
<dbReference type="Proteomes" id="UP001055712">
    <property type="component" value="Unassembled WGS sequence"/>
</dbReference>
<evidence type="ECO:0000259" key="1">
    <source>
        <dbReference type="PROSITE" id="PS50206"/>
    </source>
</evidence>
<organism evidence="2 3">
    <name type="scientific">Chlorella vulgaris</name>
    <name type="common">Green alga</name>
    <dbReference type="NCBI Taxonomy" id="3077"/>
    <lineage>
        <taxon>Eukaryota</taxon>
        <taxon>Viridiplantae</taxon>
        <taxon>Chlorophyta</taxon>
        <taxon>core chlorophytes</taxon>
        <taxon>Trebouxiophyceae</taxon>
        <taxon>Chlorellales</taxon>
        <taxon>Chlorellaceae</taxon>
        <taxon>Chlorella clade</taxon>
        <taxon>Chlorella</taxon>
    </lineage>
</organism>
<evidence type="ECO:0000313" key="2">
    <source>
        <dbReference type="EMBL" id="KAI3438447.1"/>
    </source>
</evidence>
<proteinExistence type="predicted"/>
<dbReference type="PROSITE" id="PS50206">
    <property type="entry name" value="RHODANESE_3"/>
    <property type="match status" value="1"/>
</dbReference>
<dbReference type="SMART" id="SM00450">
    <property type="entry name" value="RHOD"/>
    <property type="match status" value="1"/>
</dbReference>
<protein>
    <recommendedName>
        <fullName evidence="1">Rhodanese domain-containing protein</fullName>
    </recommendedName>
</protein>
<dbReference type="GO" id="GO:0005634">
    <property type="term" value="C:nucleus"/>
    <property type="evidence" value="ECO:0007669"/>
    <property type="project" value="TreeGrafter"/>
</dbReference>
<dbReference type="PANTHER" id="PTHR10828:SF38">
    <property type="entry name" value="ARSENICAL-RESISTANCE PROTEIN 2-RELATED"/>
    <property type="match status" value="1"/>
</dbReference>
<reference evidence="2" key="2">
    <citation type="submission" date="2020-11" db="EMBL/GenBank/DDBJ databases">
        <authorList>
            <person name="Cecchin M."/>
            <person name="Marcolungo L."/>
            <person name="Rossato M."/>
            <person name="Girolomoni L."/>
            <person name="Cosentino E."/>
            <person name="Cuine S."/>
            <person name="Li-Beisson Y."/>
            <person name="Delledonne M."/>
            <person name="Ballottari M."/>
        </authorList>
    </citation>
    <scope>NUCLEOTIDE SEQUENCE</scope>
    <source>
        <strain evidence="2">211/11P</strain>
        <tissue evidence="2">Whole cell</tissue>
    </source>
</reference>
<keyword evidence="3" id="KW-1185">Reference proteome</keyword>
<dbReference type="InterPro" id="IPR036873">
    <property type="entry name" value="Rhodanese-like_dom_sf"/>
</dbReference>
<accession>A0A9D4TZ85</accession>
<dbReference type="OrthoDB" id="102559at2759"/>
<comment type="caution">
    <text evidence="2">The sequence shown here is derived from an EMBL/GenBank/DDBJ whole genome shotgun (WGS) entry which is preliminary data.</text>
</comment>
<gene>
    <name evidence="2" type="ORF">D9Q98_000877</name>
</gene>
<feature type="domain" description="Rhodanese" evidence="1">
    <location>
        <begin position="21"/>
        <end position="121"/>
    </location>
</feature>